<proteinExistence type="predicted"/>
<dbReference type="Pfam" id="PF20218">
    <property type="entry name" value="DUF6578"/>
    <property type="match status" value="1"/>
</dbReference>
<name>A0ABN0TKS6_9ACTN</name>
<organism evidence="1 2">
    <name type="scientific">Cryptosporangium japonicum</name>
    <dbReference type="NCBI Taxonomy" id="80872"/>
    <lineage>
        <taxon>Bacteria</taxon>
        <taxon>Bacillati</taxon>
        <taxon>Actinomycetota</taxon>
        <taxon>Actinomycetes</taxon>
        <taxon>Cryptosporangiales</taxon>
        <taxon>Cryptosporangiaceae</taxon>
        <taxon>Cryptosporangium</taxon>
    </lineage>
</organism>
<dbReference type="RefSeq" id="WP_344647215.1">
    <property type="nucleotide sequence ID" value="NZ_BAAAGX010000004.1"/>
</dbReference>
<evidence type="ECO:0000313" key="2">
    <source>
        <dbReference type="Proteomes" id="UP001500967"/>
    </source>
</evidence>
<keyword evidence="2" id="KW-1185">Reference proteome</keyword>
<dbReference type="Proteomes" id="UP001500967">
    <property type="component" value="Unassembled WGS sequence"/>
</dbReference>
<dbReference type="EMBL" id="BAAAGX010000004">
    <property type="protein sequence ID" value="GAA0224141.1"/>
    <property type="molecule type" value="Genomic_DNA"/>
</dbReference>
<accession>A0ABN0TKS6</accession>
<sequence length="137" mass="14797">MTSPMHAETMRISVWVDDWQMQCCGEPFAVGHEVSWTLKDTDGTWLEAILGAGSNMHVDKAEEHHGGGPDGVAPVTGTVTSIHAAYWRSAPQPDGDPKQLYPVPGSGVVTAIHFANGRTPDRSELKFAGYIVGLMHE</sequence>
<protein>
    <submittedName>
        <fullName evidence="1">Uncharacterized protein</fullName>
    </submittedName>
</protein>
<evidence type="ECO:0000313" key="1">
    <source>
        <dbReference type="EMBL" id="GAA0224141.1"/>
    </source>
</evidence>
<comment type="caution">
    <text evidence="1">The sequence shown here is derived from an EMBL/GenBank/DDBJ whole genome shotgun (WGS) entry which is preliminary data.</text>
</comment>
<gene>
    <name evidence="1" type="ORF">GCM10009539_06620</name>
</gene>
<reference evidence="1 2" key="1">
    <citation type="journal article" date="2019" name="Int. J. Syst. Evol. Microbiol.">
        <title>The Global Catalogue of Microorganisms (GCM) 10K type strain sequencing project: providing services to taxonomists for standard genome sequencing and annotation.</title>
        <authorList>
            <consortium name="The Broad Institute Genomics Platform"/>
            <consortium name="The Broad Institute Genome Sequencing Center for Infectious Disease"/>
            <person name="Wu L."/>
            <person name="Ma J."/>
        </authorList>
    </citation>
    <scope>NUCLEOTIDE SEQUENCE [LARGE SCALE GENOMIC DNA]</scope>
    <source>
        <strain evidence="1 2">JCM 10425</strain>
    </source>
</reference>
<dbReference type="InterPro" id="IPR046485">
    <property type="entry name" value="DUF6578"/>
</dbReference>